<evidence type="ECO:0000256" key="2">
    <source>
        <dbReference type="ARBA" id="ARBA00009347"/>
    </source>
</evidence>
<comment type="cofactor">
    <cofactor evidence="1 5">
        <name>FAD</name>
        <dbReference type="ChEBI" id="CHEBI:57692"/>
    </cofactor>
</comment>
<evidence type="ECO:0000313" key="9">
    <source>
        <dbReference type="EMBL" id="GAA4283047.1"/>
    </source>
</evidence>
<dbReference type="Gene3D" id="1.20.140.10">
    <property type="entry name" value="Butyryl-CoA Dehydrogenase, subunit A, domain 3"/>
    <property type="match status" value="1"/>
</dbReference>
<sequence>MKRTLYTADHEDFRRTVAAFLDKEVAPHFDEWEKNKRVDRSMWKAAAEAGVIGFSLPEEYGGSGISDYRFEMVRGEEVAKRGFGSATSGWGVSDGIVPGYFESFANEDQRQRYLPGLAAGEKIAAIAMTEPGAGSDLQGIKTKAVRDGDEWVINGAKTFITNGQNCDWVVVVARTNFDVPASKGTSLFIVDCDTPGFERGRNLDKVGLAAQDTSELSFADVRVPHANLLGEEGKGFIHLMTNLPYERMGIATGGLAGARAALNWTAEYVFDREMFGGTLGDFQNTQFELAEMEARIDVLEAYIDRCALALNDGELTAVEASKAKLVGAELQLEVVNRCLQLHGGYGYMLEYPIGRAFRDSRIQTIYGGTSEVMKYIIGKEIAKRYKKSAPRTAEKAPVAAAAGAR</sequence>
<dbReference type="Proteomes" id="UP001501586">
    <property type="component" value="Unassembled WGS sequence"/>
</dbReference>
<dbReference type="PROSITE" id="PS00072">
    <property type="entry name" value="ACYL_COA_DH_1"/>
    <property type="match status" value="1"/>
</dbReference>
<keyword evidence="4 5" id="KW-0274">FAD</keyword>
<dbReference type="Pfam" id="PF02770">
    <property type="entry name" value="Acyl-CoA_dh_M"/>
    <property type="match status" value="1"/>
</dbReference>
<protein>
    <submittedName>
        <fullName evidence="9">Acyl-CoA dehydrogenase family protein</fullName>
    </submittedName>
</protein>
<dbReference type="InterPro" id="IPR006089">
    <property type="entry name" value="Acyl-CoA_DH_CS"/>
</dbReference>
<dbReference type="InterPro" id="IPR036250">
    <property type="entry name" value="AcylCo_DH-like_C"/>
</dbReference>
<keyword evidence="10" id="KW-1185">Reference proteome</keyword>
<comment type="caution">
    <text evidence="9">The sequence shown here is derived from an EMBL/GenBank/DDBJ whole genome shotgun (WGS) entry which is preliminary data.</text>
</comment>
<dbReference type="InterPro" id="IPR009100">
    <property type="entry name" value="AcylCoA_DH/oxidase_NM_dom_sf"/>
</dbReference>
<dbReference type="InterPro" id="IPR006091">
    <property type="entry name" value="Acyl-CoA_Oxase/DH_mid-dom"/>
</dbReference>
<organism evidence="9 10">
    <name type="scientific">Brevibacterium daeguense</name>
    <dbReference type="NCBI Taxonomy" id="909936"/>
    <lineage>
        <taxon>Bacteria</taxon>
        <taxon>Bacillati</taxon>
        <taxon>Actinomycetota</taxon>
        <taxon>Actinomycetes</taxon>
        <taxon>Micrococcales</taxon>
        <taxon>Brevibacteriaceae</taxon>
        <taxon>Brevibacterium</taxon>
    </lineage>
</organism>
<keyword evidence="3 5" id="KW-0285">Flavoprotein</keyword>
<proteinExistence type="inferred from homology"/>
<reference evidence="10" key="1">
    <citation type="journal article" date="2019" name="Int. J. Syst. Evol. Microbiol.">
        <title>The Global Catalogue of Microorganisms (GCM) 10K type strain sequencing project: providing services to taxonomists for standard genome sequencing and annotation.</title>
        <authorList>
            <consortium name="The Broad Institute Genomics Platform"/>
            <consortium name="The Broad Institute Genome Sequencing Center for Infectious Disease"/>
            <person name="Wu L."/>
            <person name="Ma J."/>
        </authorList>
    </citation>
    <scope>NUCLEOTIDE SEQUENCE [LARGE SCALE GENOMIC DNA]</scope>
    <source>
        <strain evidence="10">JCM 17458</strain>
    </source>
</reference>
<feature type="domain" description="Acyl-CoA oxidase/dehydrogenase middle" evidence="7">
    <location>
        <begin position="125"/>
        <end position="221"/>
    </location>
</feature>
<dbReference type="InterPro" id="IPR037069">
    <property type="entry name" value="AcylCoA_DH/ox_N_sf"/>
</dbReference>
<dbReference type="RefSeq" id="WP_236864563.1">
    <property type="nucleotide sequence ID" value="NZ_BAABAZ010000004.1"/>
</dbReference>
<name>A0ABP8EGG7_9MICO</name>
<dbReference type="PIRSF" id="PIRSF016578">
    <property type="entry name" value="HsaA"/>
    <property type="match status" value="1"/>
</dbReference>
<dbReference type="InterPro" id="IPR009075">
    <property type="entry name" value="AcylCo_DH/oxidase_C"/>
</dbReference>
<dbReference type="PANTHER" id="PTHR43884">
    <property type="entry name" value="ACYL-COA DEHYDROGENASE"/>
    <property type="match status" value="1"/>
</dbReference>
<dbReference type="PANTHER" id="PTHR43884:SF12">
    <property type="entry name" value="ISOVALERYL-COA DEHYDROGENASE, MITOCHONDRIAL-RELATED"/>
    <property type="match status" value="1"/>
</dbReference>
<dbReference type="Pfam" id="PF02771">
    <property type="entry name" value="Acyl-CoA_dh_N"/>
    <property type="match status" value="1"/>
</dbReference>
<evidence type="ECO:0000256" key="4">
    <source>
        <dbReference type="ARBA" id="ARBA00022827"/>
    </source>
</evidence>
<comment type="similarity">
    <text evidence="2 5">Belongs to the acyl-CoA dehydrogenase family.</text>
</comment>
<dbReference type="Gene3D" id="1.10.540.10">
    <property type="entry name" value="Acyl-CoA dehydrogenase/oxidase, N-terminal domain"/>
    <property type="match status" value="1"/>
</dbReference>
<evidence type="ECO:0000256" key="1">
    <source>
        <dbReference type="ARBA" id="ARBA00001974"/>
    </source>
</evidence>
<feature type="domain" description="Acyl-CoA dehydrogenase/oxidase N-terminal" evidence="8">
    <location>
        <begin position="7"/>
        <end position="121"/>
    </location>
</feature>
<dbReference type="InterPro" id="IPR013786">
    <property type="entry name" value="AcylCoA_DH/ox_N"/>
</dbReference>
<dbReference type="EMBL" id="BAABAZ010000004">
    <property type="protein sequence ID" value="GAA4283047.1"/>
    <property type="molecule type" value="Genomic_DNA"/>
</dbReference>
<evidence type="ECO:0000259" key="7">
    <source>
        <dbReference type="Pfam" id="PF02770"/>
    </source>
</evidence>
<evidence type="ECO:0000256" key="5">
    <source>
        <dbReference type="RuleBase" id="RU362125"/>
    </source>
</evidence>
<evidence type="ECO:0000259" key="6">
    <source>
        <dbReference type="Pfam" id="PF00441"/>
    </source>
</evidence>
<dbReference type="SUPFAM" id="SSF47203">
    <property type="entry name" value="Acyl-CoA dehydrogenase C-terminal domain-like"/>
    <property type="match status" value="1"/>
</dbReference>
<dbReference type="SUPFAM" id="SSF56645">
    <property type="entry name" value="Acyl-CoA dehydrogenase NM domain-like"/>
    <property type="match status" value="1"/>
</dbReference>
<evidence type="ECO:0000313" key="10">
    <source>
        <dbReference type="Proteomes" id="UP001501586"/>
    </source>
</evidence>
<dbReference type="Pfam" id="PF00441">
    <property type="entry name" value="Acyl-CoA_dh_1"/>
    <property type="match status" value="1"/>
</dbReference>
<feature type="domain" description="Acyl-CoA dehydrogenase/oxidase C-terminal" evidence="6">
    <location>
        <begin position="233"/>
        <end position="381"/>
    </location>
</feature>
<dbReference type="InterPro" id="IPR046373">
    <property type="entry name" value="Acyl-CoA_Oxase/DH_mid-dom_sf"/>
</dbReference>
<keyword evidence="5" id="KW-0560">Oxidoreductase</keyword>
<gene>
    <name evidence="9" type="ORF">GCM10022261_05780</name>
</gene>
<dbReference type="PROSITE" id="PS00073">
    <property type="entry name" value="ACYL_COA_DH_2"/>
    <property type="match status" value="1"/>
</dbReference>
<evidence type="ECO:0000259" key="8">
    <source>
        <dbReference type="Pfam" id="PF02771"/>
    </source>
</evidence>
<accession>A0ABP8EGG7</accession>
<evidence type="ECO:0000256" key="3">
    <source>
        <dbReference type="ARBA" id="ARBA00022630"/>
    </source>
</evidence>
<dbReference type="Gene3D" id="2.40.110.10">
    <property type="entry name" value="Butyryl-CoA Dehydrogenase, subunit A, domain 2"/>
    <property type="match status" value="1"/>
</dbReference>